<dbReference type="InterPro" id="IPR002125">
    <property type="entry name" value="CMP_dCMP_dom"/>
</dbReference>
<protein>
    <submittedName>
        <fullName evidence="5">CMP/dCMP deaminase zinc-binding protein</fullName>
    </submittedName>
</protein>
<dbReference type="RefSeq" id="WP_020877737.1">
    <property type="nucleotide sequence ID" value="NZ_ATHJ01000105.1"/>
</dbReference>
<dbReference type="GO" id="GO:0008270">
    <property type="term" value="F:zinc ion binding"/>
    <property type="evidence" value="ECO:0007669"/>
    <property type="project" value="InterPro"/>
</dbReference>
<feature type="domain" description="CMP/dCMP-type deaminase" evidence="4">
    <location>
        <begin position="1"/>
        <end position="129"/>
    </location>
</feature>
<name>S7TGL4_DESML</name>
<dbReference type="Proteomes" id="UP000014977">
    <property type="component" value="Unassembled WGS sequence"/>
</dbReference>
<evidence type="ECO:0000313" key="5">
    <source>
        <dbReference type="EMBL" id="EPR35921.1"/>
    </source>
</evidence>
<accession>S7TGL4</accession>
<comment type="caution">
    <text evidence="5">The sequence shown here is derived from an EMBL/GenBank/DDBJ whole genome shotgun (WGS) entry which is preliminary data.</text>
</comment>
<keyword evidence="3" id="KW-0812">Transmembrane</keyword>
<dbReference type="InterPro" id="IPR016193">
    <property type="entry name" value="Cytidine_deaminase-like"/>
</dbReference>
<dbReference type="InterPro" id="IPR016192">
    <property type="entry name" value="APOBEC/CMP_deaminase_Zn-bd"/>
</dbReference>
<gene>
    <name evidence="5" type="ORF">dsmv_0626</name>
</gene>
<dbReference type="GO" id="GO:0052717">
    <property type="term" value="F:tRNA-specific adenosine-34 deaminase activity"/>
    <property type="evidence" value="ECO:0007669"/>
    <property type="project" value="TreeGrafter"/>
</dbReference>
<evidence type="ECO:0000256" key="1">
    <source>
        <dbReference type="ARBA" id="ARBA00022723"/>
    </source>
</evidence>
<dbReference type="EMBL" id="ATHJ01000105">
    <property type="protein sequence ID" value="EPR35921.1"/>
    <property type="molecule type" value="Genomic_DNA"/>
</dbReference>
<dbReference type="Gene3D" id="3.40.140.10">
    <property type="entry name" value="Cytidine Deaminase, domain 2"/>
    <property type="match status" value="1"/>
</dbReference>
<evidence type="ECO:0000313" key="6">
    <source>
        <dbReference type="Proteomes" id="UP000014977"/>
    </source>
</evidence>
<dbReference type="eggNOG" id="COG0590">
    <property type="taxonomic scope" value="Bacteria"/>
</dbReference>
<evidence type="ECO:0000256" key="3">
    <source>
        <dbReference type="SAM" id="Phobius"/>
    </source>
</evidence>
<evidence type="ECO:0000256" key="2">
    <source>
        <dbReference type="ARBA" id="ARBA00022833"/>
    </source>
</evidence>
<dbReference type="STRING" id="897.B2D07_15775"/>
<reference evidence="5 6" key="1">
    <citation type="journal article" date="2013" name="Genome Announc.">
        <title>Draft genome sequences for three mercury-methylating, sulfate-reducing bacteria.</title>
        <authorList>
            <person name="Brown S.D."/>
            <person name="Hurt R.A.Jr."/>
            <person name="Gilmour C.C."/>
            <person name="Elias D.A."/>
        </authorList>
    </citation>
    <scope>NUCLEOTIDE SEQUENCE [LARGE SCALE GENOMIC DNA]</scope>
    <source>
        <strain evidence="5 6">DSM 2059</strain>
    </source>
</reference>
<evidence type="ECO:0000259" key="4">
    <source>
        <dbReference type="PROSITE" id="PS51747"/>
    </source>
</evidence>
<dbReference type="AlphaFoldDB" id="S7TGL4"/>
<keyword evidence="1" id="KW-0479">Metal-binding</keyword>
<keyword evidence="3" id="KW-1133">Transmembrane helix</keyword>
<keyword evidence="2" id="KW-0862">Zinc</keyword>
<organism evidence="5 6">
    <name type="scientific">Desulfococcus multivorans DSM 2059</name>
    <dbReference type="NCBI Taxonomy" id="1121405"/>
    <lineage>
        <taxon>Bacteria</taxon>
        <taxon>Pseudomonadati</taxon>
        <taxon>Thermodesulfobacteriota</taxon>
        <taxon>Desulfobacteria</taxon>
        <taxon>Desulfobacterales</taxon>
        <taxon>Desulfococcaceae</taxon>
        <taxon>Desulfococcus</taxon>
    </lineage>
</organism>
<sequence>MNHRYFMEKALAQARSALDRGEFPVGCVIVHENEIIAVGAREGTAGGGVNETDHAEMVALRRLDALGIQAPRERLTLYCTMEPCLMCFGAILIAGIGAVVWAYEDAMGGGTGCDRSTLPPLYRDRRITIVSGVLRCESLALFQAFFRDPANAYWSGSFLARYTLAQAAGG</sequence>
<dbReference type="PANTHER" id="PTHR11079:SF202">
    <property type="entry name" value="TRNA-SPECIFIC ADENOSINE DEAMINASE"/>
    <property type="match status" value="1"/>
</dbReference>
<dbReference type="OrthoDB" id="9802676at2"/>
<proteinExistence type="predicted"/>
<dbReference type="PROSITE" id="PS00903">
    <property type="entry name" value="CYT_DCMP_DEAMINASES_1"/>
    <property type="match status" value="1"/>
</dbReference>
<feature type="transmembrane region" description="Helical" evidence="3">
    <location>
        <begin position="84"/>
        <end position="103"/>
    </location>
</feature>
<dbReference type="Pfam" id="PF00383">
    <property type="entry name" value="dCMP_cyt_deam_1"/>
    <property type="match status" value="1"/>
</dbReference>
<dbReference type="CDD" id="cd01285">
    <property type="entry name" value="nucleoside_deaminase"/>
    <property type="match status" value="1"/>
</dbReference>
<dbReference type="PROSITE" id="PS51747">
    <property type="entry name" value="CYT_DCMP_DEAMINASES_2"/>
    <property type="match status" value="1"/>
</dbReference>
<dbReference type="PANTHER" id="PTHR11079">
    <property type="entry name" value="CYTOSINE DEAMINASE FAMILY MEMBER"/>
    <property type="match status" value="1"/>
</dbReference>
<dbReference type="GO" id="GO:0002100">
    <property type="term" value="P:tRNA wobble adenosine to inosine editing"/>
    <property type="evidence" value="ECO:0007669"/>
    <property type="project" value="TreeGrafter"/>
</dbReference>
<dbReference type="SUPFAM" id="SSF53927">
    <property type="entry name" value="Cytidine deaminase-like"/>
    <property type="match status" value="1"/>
</dbReference>
<keyword evidence="3" id="KW-0472">Membrane</keyword>
<keyword evidence="6" id="KW-1185">Reference proteome</keyword>